<proteinExistence type="predicted"/>
<organism evidence="2 3">
    <name type="scientific">Zopfia rhizophila CBS 207.26</name>
    <dbReference type="NCBI Taxonomy" id="1314779"/>
    <lineage>
        <taxon>Eukaryota</taxon>
        <taxon>Fungi</taxon>
        <taxon>Dikarya</taxon>
        <taxon>Ascomycota</taxon>
        <taxon>Pezizomycotina</taxon>
        <taxon>Dothideomycetes</taxon>
        <taxon>Dothideomycetes incertae sedis</taxon>
        <taxon>Zopfiaceae</taxon>
        <taxon>Zopfia</taxon>
    </lineage>
</organism>
<evidence type="ECO:0000313" key="3">
    <source>
        <dbReference type="Proteomes" id="UP000800200"/>
    </source>
</evidence>
<reference evidence="2" key="1">
    <citation type="journal article" date="2020" name="Stud. Mycol.">
        <title>101 Dothideomycetes genomes: a test case for predicting lifestyles and emergence of pathogens.</title>
        <authorList>
            <person name="Haridas S."/>
            <person name="Albert R."/>
            <person name="Binder M."/>
            <person name="Bloem J."/>
            <person name="Labutti K."/>
            <person name="Salamov A."/>
            <person name="Andreopoulos B."/>
            <person name="Baker S."/>
            <person name="Barry K."/>
            <person name="Bills G."/>
            <person name="Bluhm B."/>
            <person name="Cannon C."/>
            <person name="Castanera R."/>
            <person name="Culley D."/>
            <person name="Daum C."/>
            <person name="Ezra D."/>
            <person name="Gonzalez J."/>
            <person name="Henrissat B."/>
            <person name="Kuo A."/>
            <person name="Liang C."/>
            <person name="Lipzen A."/>
            <person name="Lutzoni F."/>
            <person name="Magnuson J."/>
            <person name="Mondo S."/>
            <person name="Nolan M."/>
            <person name="Ohm R."/>
            <person name="Pangilinan J."/>
            <person name="Park H.-J."/>
            <person name="Ramirez L."/>
            <person name="Alfaro M."/>
            <person name="Sun H."/>
            <person name="Tritt A."/>
            <person name="Yoshinaga Y."/>
            <person name="Zwiers L.-H."/>
            <person name="Turgeon B."/>
            <person name="Goodwin S."/>
            <person name="Spatafora J."/>
            <person name="Crous P."/>
            <person name="Grigoriev I."/>
        </authorList>
    </citation>
    <scope>NUCLEOTIDE SEQUENCE</scope>
    <source>
        <strain evidence="2">CBS 207.26</strain>
    </source>
</reference>
<evidence type="ECO:0000256" key="1">
    <source>
        <dbReference type="SAM" id="Coils"/>
    </source>
</evidence>
<evidence type="ECO:0000313" key="2">
    <source>
        <dbReference type="EMBL" id="KAF2181005.1"/>
    </source>
</evidence>
<gene>
    <name evidence="2" type="ORF">K469DRAFT_692521</name>
</gene>
<dbReference type="AlphaFoldDB" id="A0A6A6DPS1"/>
<feature type="coiled-coil region" evidence="1">
    <location>
        <begin position="114"/>
        <end position="162"/>
    </location>
</feature>
<name>A0A6A6DPS1_9PEZI</name>
<keyword evidence="1" id="KW-0175">Coiled coil</keyword>
<accession>A0A6A6DPS1</accession>
<keyword evidence="3" id="KW-1185">Reference proteome</keyword>
<dbReference type="EMBL" id="ML994655">
    <property type="protein sequence ID" value="KAF2181005.1"/>
    <property type="molecule type" value="Genomic_DNA"/>
</dbReference>
<dbReference type="Proteomes" id="UP000800200">
    <property type="component" value="Unassembled WGS sequence"/>
</dbReference>
<protein>
    <submittedName>
        <fullName evidence="2">Uncharacterized protein</fullName>
    </submittedName>
</protein>
<sequence length="205" mass="23041">MAPIRQSNIDRRRVRDECRDKLSKHIQSRLGIQIKPSEVRLIPNAADPYAWKVLSEKAELFSKNISDHSIGAYRELCEGVGVTFEAVSSITHSADAPDSLVSLRYAGTSFSAKIDQLKEENARLLQELHEWRDKATAESERRELAEGQVRQLHGTHQQLQEQVRGYAVTADNLRSSVSMCFQGLDKVLPVLEELRTGVSMGVNEV</sequence>
<dbReference type="OrthoDB" id="5428321at2759"/>